<feature type="transmembrane region" description="Helical" evidence="1">
    <location>
        <begin position="30"/>
        <end position="50"/>
    </location>
</feature>
<evidence type="ECO:0000313" key="3">
    <source>
        <dbReference type="Proteomes" id="UP000190064"/>
    </source>
</evidence>
<dbReference type="AlphaFoldDB" id="A0A1T1HG77"/>
<protein>
    <submittedName>
        <fullName evidence="2">Uncharacterized protein</fullName>
    </submittedName>
</protein>
<feature type="transmembrane region" description="Helical" evidence="1">
    <location>
        <begin position="97"/>
        <end position="119"/>
    </location>
</feature>
<proteinExistence type="predicted"/>
<keyword evidence="1" id="KW-0472">Membrane</keyword>
<dbReference type="Proteomes" id="UP000190064">
    <property type="component" value="Unassembled WGS sequence"/>
</dbReference>
<feature type="transmembrane region" description="Helical" evidence="1">
    <location>
        <begin position="6"/>
        <end position="23"/>
    </location>
</feature>
<accession>A0A1T1HG77</accession>
<feature type="transmembrane region" description="Helical" evidence="1">
    <location>
        <begin position="125"/>
        <end position="145"/>
    </location>
</feature>
<reference evidence="2" key="1">
    <citation type="submission" date="2017-02" db="EMBL/GenBank/DDBJ databases">
        <title>Draft Genome Sequence of the Salt Water Bacterium Oceanospirillum linum ATCC 11336.</title>
        <authorList>
            <person name="Trachtenberg A.M."/>
            <person name="Carney J.G."/>
            <person name="Linnane J.D."/>
            <person name="Rheaume B.A."/>
            <person name="Pitts N.L."/>
            <person name="Mykles D.L."/>
            <person name="Maclea K.S."/>
        </authorList>
    </citation>
    <scope>NUCLEOTIDE SEQUENCE [LARGE SCALE GENOMIC DNA]</scope>
    <source>
        <strain evidence="2">ATCC 11336</strain>
    </source>
</reference>
<keyword evidence="1" id="KW-1133">Transmembrane helix</keyword>
<feature type="transmembrane region" description="Helical" evidence="1">
    <location>
        <begin position="184"/>
        <end position="207"/>
    </location>
</feature>
<dbReference type="EMBL" id="MTSD02000001">
    <property type="protein sequence ID" value="OOV88851.1"/>
    <property type="molecule type" value="Genomic_DNA"/>
</dbReference>
<feature type="transmembrane region" description="Helical" evidence="1">
    <location>
        <begin position="157"/>
        <end position="178"/>
    </location>
</feature>
<keyword evidence="1" id="KW-0812">Transmembrane</keyword>
<feature type="transmembrane region" description="Helical" evidence="1">
    <location>
        <begin position="219"/>
        <end position="241"/>
    </location>
</feature>
<feature type="transmembrane region" description="Helical" evidence="1">
    <location>
        <begin position="247"/>
        <end position="268"/>
    </location>
</feature>
<sequence length="283" mass="30132">MTTLLLIKIAVSIATVIGLSLIAEHVNPRIAGLLSGYPLGTAIALFFIGYEISPEFAAEGAVYTLAGFASTLMLTTGYLFGLNRLTTAQEQQQQETGSWIAIALAGTSGIALFLISGLAIDQLQLNLVTAAGLPTLAILACLWFYRHIPETQVTKRVAMSVSVLLFRAVTAAMIVVLITGAAHLVPASTAGILAAFPISMFPFLILMHRTYGPGKALTVIKHYPTGLGSLMVYATGVAWFYPLLGLLWGTLLSLALATLYLAIAPPYMDRLRQLLISKAPVEP</sequence>
<keyword evidence="3" id="KW-1185">Reference proteome</keyword>
<comment type="caution">
    <text evidence="2">The sequence shown here is derived from an EMBL/GenBank/DDBJ whole genome shotgun (WGS) entry which is preliminary data.</text>
</comment>
<evidence type="ECO:0000313" key="2">
    <source>
        <dbReference type="EMBL" id="OOV88851.1"/>
    </source>
</evidence>
<gene>
    <name evidence="2" type="ORF">BTA35_0205130</name>
</gene>
<dbReference type="RefSeq" id="WP_202931167.1">
    <property type="nucleotide sequence ID" value="NZ_FXTS01000004.1"/>
</dbReference>
<organism evidence="2 3">
    <name type="scientific">Oceanospirillum linum</name>
    <dbReference type="NCBI Taxonomy" id="966"/>
    <lineage>
        <taxon>Bacteria</taxon>
        <taxon>Pseudomonadati</taxon>
        <taxon>Pseudomonadota</taxon>
        <taxon>Gammaproteobacteria</taxon>
        <taxon>Oceanospirillales</taxon>
        <taxon>Oceanospirillaceae</taxon>
        <taxon>Oceanospirillum</taxon>
    </lineage>
</organism>
<evidence type="ECO:0000256" key="1">
    <source>
        <dbReference type="SAM" id="Phobius"/>
    </source>
</evidence>
<feature type="transmembrane region" description="Helical" evidence="1">
    <location>
        <begin position="62"/>
        <end position="85"/>
    </location>
</feature>
<dbReference type="STRING" id="966.BTA35_0205130"/>
<name>A0A1T1HG77_OCELI</name>